<name>A0A6G5A0R5_RHIMP</name>
<protein>
    <submittedName>
        <fullName evidence="2">Uncharacterized protein</fullName>
    </submittedName>
</protein>
<keyword evidence="1" id="KW-0472">Membrane</keyword>
<dbReference type="EMBL" id="GIKN01002329">
    <property type="protein sequence ID" value="NIE44602.1"/>
    <property type="molecule type" value="Transcribed_RNA"/>
</dbReference>
<organism evidence="2">
    <name type="scientific">Rhipicephalus microplus</name>
    <name type="common">Cattle tick</name>
    <name type="synonym">Boophilus microplus</name>
    <dbReference type="NCBI Taxonomy" id="6941"/>
    <lineage>
        <taxon>Eukaryota</taxon>
        <taxon>Metazoa</taxon>
        <taxon>Ecdysozoa</taxon>
        <taxon>Arthropoda</taxon>
        <taxon>Chelicerata</taxon>
        <taxon>Arachnida</taxon>
        <taxon>Acari</taxon>
        <taxon>Parasitiformes</taxon>
        <taxon>Ixodida</taxon>
        <taxon>Ixodoidea</taxon>
        <taxon>Ixodidae</taxon>
        <taxon>Rhipicephalinae</taxon>
        <taxon>Rhipicephalus</taxon>
        <taxon>Boophilus</taxon>
    </lineage>
</organism>
<keyword evidence="1" id="KW-0812">Transmembrane</keyword>
<keyword evidence="1" id="KW-1133">Transmembrane helix</keyword>
<accession>A0A6G5A0R5</accession>
<evidence type="ECO:0000256" key="1">
    <source>
        <dbReference type="SAM" id="Phobius"/>
    </source>
</evidence>
<sequence>MGQQDSRHLCFLQPPFLYLVTVFSSFQLATCLSIMHLHKLNYKPIFPVFCLANCFDLKHNFPTKPLTHTQALDLLGP</sequence>
<dbReference type="AlphaFoldDB" id="A0A6G5A0R5"/>
<proteinExistence type="predicted"/>
<feature type="transmembrane region" description="Helical" evidence="1">
    <location>
        <begin position="16"/>
        <end position="37"/>
    </location>
</feature>
<reference evidence="2" key="1">
    <citation type="submission" date="2020-03" db="EMBL/GenBank/DDBJ databases">
        <title>A transcriptome and proteome of the tick Rhipicephalus microplus shaped by the genetic composition of its hosts and developmental stage.</title>
        <authorList>
            <person name="Garcia G.R."/>
            <person name="Ribeiro J.M.C."/>
            <person name="Maruyama S.R."/>
            <person name="Gardinasse L.G."/>
            <person name="Nelson K."/>
            <person name="Ferreira B.R."/>
            <person name="Andrade T.G."/>
            <person name="Santos I.K.F.M."/>
        </authorList>
    </citation>
    <scope>NUCLEOTIDE SEQUENCE</scope>
    <source>
        <strain evidence="2">NSGR</strain>
        <tissue evidence="2">Salivary glands</tissue>
    </source>
</reference>
<evidence type="ECO:0000313" key="2">
    <source>
        <dbReference type="EMBL" id="NIE44602.1"/>
    </source>
</evidence>